<evidence type="ECO:0000256" key="1">
    <source>
        <dbReference type="ARBA" id="ARBA00004651"/>
    </source>
</evidence>
<organism evidence="10 11">
    <name type="scientific">Paracoccus aurantius</name>
    <dbReference type="NCBI Taxonomy" id="3073814"/>
    <lineage>
        <taxon>Bacteria</taxon>
        <taxon>Pseudomonadati</taxon>
        <taxon>Pseudomonadota</taxon>
        <taxon>Alphaproteobacteria</taxon>
        <taxon>Rhodobacterales</taxon>
        <taxon>Paracoccaceae</taxon>
        <taxon>Paracoccus</taxon>
    </lineage>
</organism>
<feature type="transmembrane region" description="Helical" evidence="9">
    <location>
        <begin position="65"/>
        <end position="83"/>
    </location>
</feature>
<protein>
    <submittedName>
        <fullName evidence="10">Multidrug efflux SMR transporter</fullName>
    </submittedName>
</protein>
<feature type="transmembrane region" description="Helical" evidence="9">
    <location>
        <begin position="89"/>
        <end position="110"/>
    </location>
</feature>
<accession>A0ABU2HTJ2</accession>
<dbReference type="Gene3D" id="1.10.3730.20">
    <property type="match status" value="1"/>
</dbReference>
<evidence type="ECO:0000256" key="2">
    <source>
        <dbReference type="ARBA" id="ARBA00022448"/>
    </source>
</evidence>
<keyword evidence="6 9" id="KW-0472">Membrane</keyword>
<dbReference type="EMBL" id="JAVQLW010000001">
    <property type="protein sequence ID" value="MDS9468368.1"/>
    <property type="molecule type" value="Genomic_DNA"/>
</dbReference>
<evidence type="ECO:0000256" key="8">
    <source>
        <dbReference type="RuleBase" id="RU003942"/>
    </source>
</evidence>
<evidence type="ECO:0000256" key="5">
    <source>
        <dbReference type="ARBA" id="ARBA00022989"/>
    </source>
</evidence>
<evidence type="ECO:0000313" key="10">
    <source>
        <dbReference type="EMBL" id="MDS9468368.1"/>
    </source>
</evidence>
<evidence type="ECO:0000256" key="6">
    <source>
        <dbReference type="ARBA" id="ARBA00023136"/>
    </source>
</evidence>
<dbReference type="Pfam" id="PF00893">
    <property type="entry name" value="Multi_Drug_Res"/>
    <property type="match status" value="1"/>
</dbReference>
<dbReference type="InterPro" id="IPR000390">
    <property type="entry name" value="Small_drug/metabolite_transptr"/>
</dbReference>
<dbReference type="Proteomes" id="UP001269144">
    <property type="component" value="Unassembled WGS sequence"/>
</dbReference>
<name>A0ABU2HTJ2_9RHOB</name>
<evidence type="ECO:0000256" key="3">
    <source>
        <dbReference type="ARBA" id="ARBA00022475"/>
    </source>
</evidence>
<dbReference type="InterPro" id="IPR045324">
    <property type="entry name" value="Small_multidrug_res"/>
</dbReference>
<comment type="subcellular location">
    <subcellularLocation>
        <location evidence="1 8">Cell membrane</location>
        <topology evidence="1 8">Multi-pass membrane protein</topology>
    </subcellularLocation>
</comment>
<comment type="similarity">
    <text evidence="7 8">Belongs to the drug/metabolite transporter (DMT) superfamily. Small multidrug resistance (SMR) (TC 2.A.7.1) family.</text>
</comment>
<evidence type="ECO:0000256" key="9">
    <source>
        <dbReference type="SAM" id="Phobius"/>
    </source>
</evidence>
<dbReference type="SUPFAM" id="SSF103481">
    <property type="entry name" value="Multidrug resistance efflux transporter EmrE"/>
    <property type="match status" value="1"/>
</dbReference>
<keyword evidence="4 8" id="KW-0812">Transmembrane</keyword>
<keyword evidence="5 9" id="KW-1133">Transmembrane helix</keyword>
<dbReference type="InterPro" id="IPR037185">
    <property type="entry name" value="EmrE-like"/>
</dbReference>
<reference evidence="11" key="1">
    <citation type="submission" date="2023-07" db="EMBL/GenBank/DDBJ databases">
        <title>Paracoccus sp. MBLB3053 whole genome sequence.</title>
        <authorList>
            <person name="Hwang C.Y."/>
            <person name="Cho E.-S."/>
            <person name="Seo M.-J."/>
        </authorList>
    </citation>
    <scope>NUCLEOTIDE SEQUENCE [LARGE SCALE GENOMIC DNA]</scope>
    <source>
        <strain evidence="11">MBLB3053</strain>
    </source>
</reference>
<evidence type="ECO:0000256" key="4">
    <source>
        <dbReference type="ARBA" id="ARBA00022692"/>
    </source>
</evidence>
<comment type="caution">
    <text evidence="10">The sequence shown here is derived from an EMBL/GenBank/DDBJ whole genome shotgun (WGS) entry which is preliminary data.</text>
</comment>
<gene>
    <name evidence="10" type="ORF">RGQ15_12400</name>
</gene>
<dbReference type="PANTHER" id="PTHR30561:SF1">
    <property type="entry name" value="MULTIDRUG TRANSPORTER EMRE"/>
    <property type="match status" value="1"/>
</dbReference>
<dbReference type="PANTHER" id="PTHR30561">
    <property type="entry name" value="SMR FAMILY PROTON-DEPENDENT DRUG EFFLUX TRANSPORTER SUGE"/>
    <property type="match status" value="1"/>
</dbReference>
<evidence type="ECO:0000313" key="11">
    <source>
        <dbReference type="Proteomes" id="UP001269144"/>
    </source>
</evidence>
<keyword evidence="3" id="KW-1003">Cell membrane</keyword>
<evidence type="ECO:0000256" key="7">
    <source>
        <dbReference type="ARBA" id="ARBA00038032"/>
    </source>
</evidence>
<feature type="transmembrane region" description="Helical" evidence="9">
    <location>
        <begin position="33"/>
        <end position="53"/>
    </location>
</feature>
<keyword evidence="2" id="KW-0813">Transport</keyword>
<proteinExistence type="inferred from homology"/>
<feature type="transmembrane region" description="Helical" evidence="9">
    <location>
        <begin position="117"/>
        <end position="136"/>
    </location>
</feature>
<sequence>MARAVQELRDFPFLSALNSPGRPPLTGARNVPLTTYATLIIAIALEVVGTTFLQRSAQFTRLAPTLLMGICYAGSFFFLSLTLRTMPLGIAYAIWSALGIVLVSIIGLVVFGQRLDLPAMLGLAMIIGGVVVVNVFSKSVVH</sequence>
<keyword evidence="11" id="KW-1185">Reference proteome</keyword>